<dbReference type="Proteomes" id="UP000002881">
    <property type="component" value="Chromosome"/>
</dbReference>
<dbReference type="GO" id="GO:0016746">
    <property type="term" value="F:acyltransferase activity"/>
    <property type="evidence" value="ECO:0007669"/>
    <property type="project" value="UniProtKB-KW"/>
</dbReference>
<dbReference type="EMBL" id="CP003532">
    <property type="protein sequence ID" value="AFK07594.1"/>
    <property type="molecule type" value="Genomic_DNA"/>
</dbReference>
<dbReference type="PANTHER" id="PTHR43798:SF33">
    <property type="entry name" value="HYDROLASE, PUTATIVE (AFU_ORTHOLOGUE AFUA_2G14860)-RELATED"/>
    <property type="match status" value="1"/>
</dbReference>
<dbReference type="InterPro" id="IPR000073">
    <property type="entry name" value="AB_hydrolase_1"/>
</dbReference>
<dbReference type="Pfam" id="PF09394">
    <property type="entry name" value="Inhibitor_I42"/>
    <property type="match status" value="2"/>
</dbReference>
<name>I2F6P1_9BACT</name>
<keyword evidence="2" id="KW-0789">Thiol protease inhibitor</keyword>
<keyword evidence="5" id="KW-0012">Acyltransferase</keyword>
<organism evidence="5 6">
    <name type="scientific">Mesotoga prima MesG1.Ag.4.2</name>
    <dbReference type="NCBI Taxonomy" id="660470"/>
    <lineage>
        <taxon>Bacteria</taxon>
        <taxon>Thermotogati</taxon>
        <taxon>Thermotogota</taxon>
        <taxon>Thermotogae</taxon>
        <taxon>Kosmotogales</taxon>
        <taxon>Kosmotogaceae</taxon>
        <taxon>Mesotoga</taxon>
    </lineage>
</organism>
<dbReference type="InterPro" id="IPR029058">
    <property type="entry name" value="AB_hydrolase_fold"/>
</dbReference>
<dbReference type="eggNOG" id="COG5513">
    <property type="taxonomic scope" value="Bacteria"/>
</dbReference>
<accession>I2F6P1</accession>
<dbReference type="InterPro" id="IPR018990">
    <property type="entry name" value="Prot_inh_I42_chagasin"/>
</dbReference>
<dbReference type="GO" id="GO:0016020">
    <property type="term" value="C:membrane"/>
    <property type="evidence" value="ECO:0007669"/>
    <property type="project" value="TreeGrafter"/>
</dbReference>
<sequence precursor="true">MRTFFVIIILAFSASCLAYEGQILFSGNEIHYEVEEADGEVVILIGDGPGFSSSYMKGILSGRKTLRYDQLESGSSKNHSDVAIDFQYFVAELASLIFSLEINSFHLLGHGFGSAIAVGFALTNPEGLLSLVMINPRLNLPAIDSALSDLADGESSQSFDKFYYLFGDGPTSELKPVLSRDIINEEIYNLFWGETPTFISGILRGHDFSSGLLDINLPILICSGLNSFPGAKNLLTFQEGSPNIEFVTFMNSGHLPMFEEKKAFKTIVEDFLQRAEENFGHQGQQEMNLDDMSEVPGDMVFGWEDLEKVHELHVGDDFSVKLPSNRGAGYFWKVKSLDENSIRLISDPYYEELKESGGGRDVFDFRVVGSGKSSIEFSFGSLWEETSIRTSSFSINVEKPNIDPIIIDSSDVGKTIVVGLNEPIEVILDSPIDSGLRWRISATTPEVLRQPRENEVKITEPSPYSAGKVAQTFYFEGMNYGQARLRFDYGSLWEDVAPERTFEATIVVAEPVREYVFVQDSDYGRTISIRIDQTVLVRLKKGNEEDCEWQLSSYSAVEPVGDITEVEYMGVRYSVFRLKPTDSGDSMLEFLYFEGEKRREQVDAFKIGLVITEESGQEMSPDQK</sequence>
<dbReference type="GO" id="GO:0016787">
    <property type="term" value="F:hydrolase activity"/>
    <property type="evidence" value="ECO:0007669"/>
    <property type="project" value="UniProtKB-KW"/>
</dbReference>
<dbReference type="Pfam" id="PF12697">
    <property type="entry name" value="Abhydrolase_6"/>
    <property type="match status" value="1"/>
</dbReference>
<gene>
    <name evidence="5" type="ORF">Theba_1949</name>
</gene>
<evidence type="ECO:0000259" key="3">
    <source>
        <dbReference type="Pfam" id="PF09394"/>
    </source>
</evidence>
<keyword evidence="5" id="KW-0378">Hydrolase</keyword>
<dbReference type="InterPro" id="IPR050266">
    <property type="entry name" value="AB_hydrolase_sf"/>
</dbReference>
<evidence type="ECO:0000256" key="1">
    <source>
        <dbReference type="ARBA" id="ARBA00022690"/>
    </source>
</evidence>
<dbReference type="Gene3D" id="2.60.40.2020">
    <property type="match status" value="2"/>
</dbReference>
<evidence type="ECO:0000313" key="6">
    <source>
        <dbReference type="Proteomes" id="UP000002881"/>
    </source>
</evidence>
<keyword evidence="1" id="KW-0646">Protease inhibitor</keyword>
<dbReference type="AlphaFoldDB" id="I2F6P1"/>
<dbReference type="eggNOG" id="COG0596">
    <property type="taxonomic scope" value="Bacteria"/>
</dbReference>
<dbReference type="Gene3D" id="3.40.50.1820">
    <property type="entry name" value="alpha/beta hydrolase"/>
    <property type="match status" value="1"/>
</dbReference>
<dbReference type="PANTHER" id="PTHR43798">
    <property type="entry name" value="MONOACYLGLYCEROL LIPASE"/>
    <property type="match status" value="1"/>
</dbReference>
<evidence type="ECO:0000313" key="5">
    <source>
        <dbReference type="EMBL" id="AFK07594.1"/>
    </source>
</evidence>
<proteinExistence type="predicted"/>
<keyword evidence="5" id="KW-0808">Transferase</keyword>
<dbReference type="HOGENOM" id="CLU_437938_0_0_0"/>
<protein>
    <submittedName>
        <fullName evidence="5">Putative hydrolase or acyltransferase of alpha/beta superfamily</fullName>
    </submittedName>
</protein>
<dbReference type="GO" id="GO:0004869">
    <property type="term" value="F:cysteine-type endopeptidase inhibitor activity"/>
    <property type="evidence" value="ECO:0007669"/>
    <property type="project" value="UniProtKB-KW"/>
</dbReference>
<dbReference type="PROSITE" id="PS51257">
    <property type="entry name" value="PROKAR_LIPOPROTEIN"/>
    <property type="match status" value="1"/>
</dbReference>
<evidence type="ECO:0000259" key="4">
    <source>
        <dbReference type="Pfam" id="PF12697"/>
    </source>
</evidence>
<feature type="domain" description="Proteinase inhibitor I42 chagasin" evidence="3">
    <location>
        <begin position="420"/>
        <end position="506"/>
    </location>
</feature>
<dbReference type="SUPFAM" id="SSF141066">
    <property type="entry name" value="ICP-like"/>
    <property type="match status" value="2"/>
</dbReference>
<dbReference type="RefSeq" id="WP_014731393.1">
    <property type="nucleotide sequence ID" value="NC_017934.1"/>
</dbReference>
<keyword evidence="6" id="KW-1185">Reference proteome</keyword>
<feature type="domain" description="Proteinase inhibitor I42 chagasin" evidence="3">
    <location>
        <begin position="312"/>
        <end position="397"/>
    </location>
</feature>
<dbReference type="GeneID" id="87107711"/>
<dbReference type="STRING" id="660470.Theba_1949"/>
<dbReference type="InterPro" id="IPR036331">
    <property type="entry name" value="Chagasin-like_sf"/>
</dbReference>
<reference evidence="5 6" key="1">
    <citation type="journal article" date="2012" name="Genome Biol. Evol.">
        <title>Genome Sequence of the Mesophilic Thermotogales Bacterium Mesotoga prima MesG1.Ag.4.2 Reveals the Largest Thermotogales Genome To Date.</title>
        <authorList>
            <person name="Zhaxybayeva O."/>
            <person name="Swithers K.S."/>
            <person name="Foght J."/>
            <person name="Green A.G."/>
            <person name="Bruce D."/>
            <person name="Detter C."/>
            <person name="Han S."/>
            <person name="Teshima H."/>
            <person name="Han J."/>
            <person name="Woyke T."/>
            <person name="Pitluck S."/>
            <person name="Nolan M."/>
            <person name="Ivanova N."/>
            <person name="Pati A."/>
            <person name="Land M.L."/>
            <person name="Dlutek M."/>
            <person name="Doolittle W.F."/>
            <person name="Noll K.M."/>
            <person name="Nesbo C.L."/>
        </authorList>
    </citation>
    <scope>NUCLEOTIDE SEQUENCE [LARGE SCALE GENOMIC DNA]</scope>
    <source>
        <strain evidence="6">mesG1.Ag.4.2</strain>
    </source>
</reference>
<dbReference type="KEGG" id="mpg:Theba_1949"/>
<dbReference type="SUPFAM" id="SSF53474">
    <property type="entry name" value="alpha/beta-Hydrolases"/>
    <property type="match status" value="1"/>
</dbReference>
<feature type="domain" description="AB hydrolase-1" evidence="4">
    <location>
        <begin position="62"/>
        <end position="260"/>
    </location>
</feature>
<evidence type="ECO:0000256" key="2">
    <source>
        <dbReference type="ARBA" id="ARBA00022704"/>
    </source>
</evidence>